<gene>
    <name evidence="10" type="ORF">Cabys_2831</name>
    <name evidence="11" type="ORF">Calab_0052</name>
</gene>
<name>H1XX19_CALAY</name>
<protein>
    <recommendedName>
        <fullName evidence="2">CRISPR system Cms endoribonuclease Csm3</fullName>
    </recommendedName>
    <alternativeName>
        <fullName evidence="8">CRISPR type III A-associated RAMP protein Csm3</fullName>
    </alternativeName>
</protein>
<dbReference type="GO" id="GO:0004519">
    <property type="term" value="F:endonuclease activity"/>
    <property type="evidence" value="ECO:0007669"/>
    <property type="project" value="UniProtKB-KW"/>
</dbReference>
<evidence type="ECO:0000256" key="7">
    <source>
        <dbReference type="ARBA" id="ARBA00023118"/>
    </source>
</evidence>
<dbReference type="AlphaFoldDB" id="H1XX19"/>
<dbReference type="HOGENOM" id="CLU_067743_0_0_0"/>
<evidence type="ECO:0000313" key="10">
    <source>
        <dbReference type="EMBL" id="APF19579.1"/>
    </source>
</evidence>
<dbReference type="Proteomes" id="UP000004671">
    <property type="component" value="Chromosome"/>
</dbReference>
<keyword evidence="3" id="KW-0540">Nuclease</keyword>
<dbReference type="Proteomes" id="UP000183868">
    <property type="component" value="Chromosome"/>
</dbReference>
<organism evidence="11 12">
    <name type="scientific">Caldithrix abyssi DSM 13497</name>
    <dbReference type="NCBI Taxonomy" id="880073"/>
    <lineage>
        <taxon>Bacteria</taxon>
        <taxon>Pseudomonadati</taxon>
        <taxon>Calditrichota</taxon>
        <taxon>Calditrichia</taxon>
        <taxon>Calditrichales</taxon>
        <taxon>Calditrichaceae</taxon>
        <taxon>Caldithrix</taxon>
    </lineage>
</organism>
<evidence type="ECO:0000256" key="2">
    <source>
        <dbReference type="ARBA" id="ARBA00022150"/>
    </source>
</evidence>
<dbReference type="RefSeq" id="WP_006926568.1">
    <property type="nucleotide sequence ID" value="NZ_CM001402.1"/>
</dbReference>
<evidence type="ECO:0000313" key="13">
    <source>
        <dbReference type="Proteomes" id="UP000183868"/>
    </source>
</evidence>
<keyword evidence="12" id="KW-1185">Reference proteome</keyword>
<dbReference type="PANTHER" id="PTHR35579:SF3">
    <property type="entry name" value="CRISPR SYSTEM CMS ENDORIBONUCLEASE CSM3"/>
    <property type="match status" value="1"/>
</dbReference>
<dbReference type="GO" id="GO:0003723">
    <property type="term" value="F:RNA binding"/>
    <property type="evidence" value="ECO:0007669"/>
    <property type="project" value="UniProtKB-KW"/>
</dbReference>
<keyword evidence="5" id="KW-0378">Hydrolase</keyword>
<dbReference type="InterPro" id="IPR052216">
    <property type="entry name" value="CRISPR_Csm3_endoribonuclease"/>
</dbReference>
<evidence type="ECO:0000313" key="11">
    <source>
        <dbReference type="EMBL" id="EHO39706.1"/>
    </source>
</evidence>
<dbReference type="EMBL" id="CP018099">
    <property type="protein sequence ID" value="APF19579.1"/>
    <property type="molecule type" value="Genomic_DNA"/>
</dbReference>
<dbReference type="InterPro" id="IPR013412">
    <property type="entry name" value="CRISPR-assoc_RAMP_Csm3"/>
</dbReference>
<dbReference type="Pfam" id="PF03787">
    <property type="entry name" value="RAMPs"/>
    <property type="match status" value="1"/>
</dbReference>
<dbReference type="KEGG" id="caby:Cabys_2831"/>
<dbReference type="NCBIfam" id="TIGR02582">
    <property type="entry name" value="cas7_TM1809"/>
    <property type="match status" value="1"/>
</dbReference>
<sequence length="241" mass="26726">MAENKAILSKKIFIRGEIQARTGLHIGGSSLGMSIGGADSVVIRDPISNEPYIPGSSLKGKMRSLLEKLEGQFYIKNGDYLPSKDVNHRIGKVFGVSADKETESTPTRLIVRDAHLSNADALADAENTDMPFTEIKTEVTIDRLTSKANPRQIERVPAGALFEMEMVVNVYEEDDEEELLNTVFDALKLVQDDYLGGNGTRGYGKVCFTVRQLTYKDRKAYLENGTEKEMDFEVPAELKGE</sequence>
<accession>H1XX19</accession>
<evidence type="ECO:0000259" key="9">
    <source>
        <dbReference type="Pfam" id="PF03787"/>
    </source>
</evidence>
<dbReference type="PANTHER" id="PTHR35579">
    <property type="entry name" value="CRISPR SYSTEM CMS ENDORIBONUCLEASE CSM3"/>
    <property type="match status" value="1"/>
</dbReference>
<evidence type="ECO:0000313" key="12">
    <source>
        <dbReference type="Proteomes" id="UP000004671"/>
    </source>
</evidence>
<keyword evidence="6" id="KW-0694">RNA-binding</keyword>
<dbReference type="GO" id="GO:0051607">
    <property type="term" value="P:defense response to virus"/>
    <property type="evidence" value="ECO:0007669"/>
    <property type="project" value="UniProtKB-KW"/>
</dbReference>
<dbReference type="eggNOG" id="COG1337">
    <property type="taxonomic scope" value="Bacteria"/>
</dbReference>
<evidence type="ECO:0000256" key="5">
    <source>
        <dbReference type="ARBA" id="ARBA00022801"/>
    </source>
</evidence>
<evidence type="ECO:0000256" key="4">
    <source>
        <dbReference type="ARBA" id="ARBA00022759"/>
    </source>
</evidence>
<comment type="similarity">
    <text evidence="1">Belongs to the CRISPR-associated Csm3 family.</text>
</comment>
<feature type="domain" description="CRISPR type III-associated protein" evidence="9">
    <location>
        <begin position="18"/>
        <end position="206"/>
    </location>
</feature>
<proteinExistence type="inferred from homology"/>
<dbReference type="InterPro" id="IPR005537">
    <property type="entry name" value="RAMP_III_fam"/>
</dbReference>
<evidence type="ECO:0000256" key="3">
    <source>
        <dbReference type="ARBA" id="ARBA00022722"/>
    </source>
</evidence>
<evidence type="ECO:0000256" key="1">
    <source>
        <dbReference type="ARBA" id="ARBA00006342"/>
    </source>
</evidence>
<dbReference type="InParanoid" id="H1XX19"/>
<reference evidence="11 12" key="1">
    <citation type="submission" date="2011-09" db="EMBL/GenBank/DDBJ databases">
        <title>The permanent draft genome of Caldithrix abyssi DSM 13497.</title>
        <authorList>
            <consortium name="US DOE Joint Genome Institute (JGI-PGF)"/>
            <person name="Lucas S."/>
            <person name="Han J."/>
            <person name="Lapidus A."/>
            <person name="Bruce D."/>
            <person name="Goodwin L."/>
            <person name="Pitluck S."/>
            <person name="Peters L."/>
            <person name="Kyrpides N."/>
            <person name="Mavromatis K."/>
            <person name="Ivanova N."/>
            <person name="Mikhailova N."/>
            <person name="Chertkov O."/>
            <person name="Detter J.C."/>
            <person name="Tapia R."/>
            <person name="Han C."/>
            <person name="Land M."/>
            <person name="Hauser L."/>
            <person name="Markowitz V."/>
            <person name="Cheng J.-F."/>
            <person name="Hugenholtz P."/>
            <person name="Woyke T."/>
            <person name="Wu D."/>
            <person name="Spring S."/>
            <person name="Brambilla E."/>
            <person name="Klenk H.-P."/>
            <person name="Eisen J.A."/>
        </authorList>
    </citation>
    <scope>NUCLEOTIDE SEQUENCE [LARGE SCALE GENOMIC DNA]</scope>
    <source>
        <strain evidence="11 12">DSM 13497</strain>
    </source>
</reference>
<dbReference type="EMBL" id="CM001402">
    <property type="protein sequence ID" value="EHO39706.1"/>
    <property type="molecule type" value="Genomic_DNA"/>
</dbReference>
<dbReference type="OrthoDB" id="1063910at2"/>
<keyword evidence="7" id="KW-0051">Antiviral defense</keyword>
<dbReference type="PaxDb" id="880073-Calab_0052"/>
<keyword evidence="4" id="KW-0255">Endonuclease</keyword>
<dbReference type="STRING" id="880073.Cabys_2831"/>
<evidence type="ECO:0000256" key="6">
    <source>
        <dbReference type="ARBA" id="ARBA00022884"/>
    </source>
</evidence>
<dbReference type="GO" id="GO:0016787">
    <property type="term" value="F:hydrolase activity"/>
    <property type="evidence" value="ECO:0007669"/>
    <property type="project" value="UniProtKB-KW"/>
</dbReference>
<evidence type="ECO:0000256" key="8">
    <source>
        <dbReference type="ARBA" id="ARBA00033183"/>
    </source>
</evidence>
<reference evidence="10 13" key="2">
    <citation type="submission" date="2016-11" db="EMBL/GenBank/DDBJ databases">
        <title>Genomic analysis of Caldithrix abyssi and proposal of a novel bacterial phylum Caldithrichaeota.</title>
        <authorList>
            <person name="Kublanov I."/>
            <person name="Sigalova O."/>
            <person name="Gavrilov S."/>
            <person name="Lebedinsky A."/>
            <person name="Ivanova N."/>
            <person name="Daum C."/>
            <person name="Reddy T."/>
            <person name="Klenk H.P."/>
            <person name="Goker M."/>
            <person name="Reva O."/>
            <person name="Miroshnichenko M."/>
            <person name="Kyprides N."/>
            <person name="Woyke T."/>
            <person name="Gelfand M."/>
        </authorList>
    </citation>
    <scope>NUCLEOTIDE SEQUENCE [LARGE SCALE GENOMIC DNA]</scope>
    <source>
        <strain evidence="10 13">LF13</strain>
    </source>
</reference>